<organism evidence="2 3">
    <name type="scientific">Nannochloropsis gaditana</name>
    <dbReference type="NCBI Taxonomy" id="72520"/>
    <lineage>
        <taxon>Eukaryota</taxon>
        <taxon>Sar</taxon>
        <taxon>Stramenopiles</taxon>
        <taxon>Ochrophyta</taxon>
        <taxon>Eustigmatophyceae</taxon>
        <taxon>Eustigmatales</taxon>
        <taxon>Monodopsidaceae</taxon>
        <taxon>Nannochloropsis</taxon>
    </lineage>
</organism>
<accession>W7T173</accession>
<dbReference type="EMBL" id="AZIL01003066">
    <property type="protein sequence ID" value="EWM20452.1"/>
    <property type="molecule type" value="Genomic_DNA"/>
</dbReference>
<evidence type="ECO:0000313" key="3">
    <source>
        <dbReference type="Proteomes" id="UP000019335"/>
    </source>
</evidence>
<reference evidence="2 3" key="1">
    <citation type="journal article" date="2014" name="Mol. Plant">
        <title>Chromosome Scale Genome Assembly and Transcriptome Profiling of Nannochloropsis gaditana in Nitrogen Depletion.</title>
        <authorList>
            <person name="Corteggiani Carpinelli E."/>
            <person name="Telatin A."/>
            <person name="Vitulo N."/>
            <person name="Forcato C."/>
            <person name="D'Angelo M."/>
            <person name="Schiavon R."/>
            <person name="Vezzi A."/>
            <person name="Giacometti G.M."/>
            <person name="Morosinotto T."/>
            <person name="Valle G."/>
        </authorList>
    </citation>
    <scope>NUCLEOTIDE SEQUENCE [LARGE SCALE GENOMIC DNA]</scope>
    <source>
        <strain evidence="2 3">B-31</strain>
    </source>
</reference>
<name>W7T173_9STRA</name>
<keyword evidence="3" id="KW-1185">Reference proteome</keyword>
<evidence type="ECO:0000256" key="1">
    <source>
        <dbReference type="SAM" id="MobiDB-lite"/>
    </source>
</evidence>
<sequence>MDVSSADDYLLETVDCIVDIFIACGITNEGQRCLRSRVELRVFLEENKGFILPAVLKGKGEGGFRRLCMKEFLAVGREGGSEGRREGGREGAPPPSGTFSSLLLLFLTPVAPR</sequence>
<proteinExistence type="predicted"/>
<dbReference type="Proteomes" id="UP000019335">
    <property type="component" value="Unassembled WGS sequence"/>
</dbReference>
<feature type="compositionally biased region" description="Basic and acidic residues" evidence="1">
    <location>
        <begin position="79"/>
        <end position="89"/>
    </location>
</feature>
<gene>
    <name evidence="2" type="ORF">Naga_101834g1</name>
</gene>
<feature type="region of interest" description="Disordered" evidence="1">
    <location>
        <begin position="77"/>
        <end position="100"/>
    </location>
</feature>
<protein>
    <submittedName>
        <fullName evidence="2">Uncharacterized protein</fullName>
    </submittedName>
</protein>
<dbReference type="AlphaFoldDB" id="W7T173"/>
<comment type="caution">
    <text evidence="2">The sequence shown here is derived from an EMBL/GenBank/DDBJ whole genome shotgun (WGS) entry which is preliminary data.</text>
</comment>
<evidence type="ECO:0000313" key="2">
    <source>
        <dbReference type="EMBL" id="EWM20452.1"/>
    </source>
</evidence>